<comment type="caution">
    <text evidence="3">The sequence shown here is derived from an EMBL/GenBank/DDBJ whole genome shotgun (WGS) entry which is preliminary data.</text>
</comment>
<evidence type="ECO:0000313" key="4">
    <source>
        <dbReference type="Proteomes" id="UP000249645"/>
    </source>
</evidence>
<gene>
    <name evidence="3" type="ORF">DI598_08840</name>
</gene>
<evidence type="ECO:0000259" key="2">
    <source>
        <dbReference type="Pfam" id="PF02978"/>
    </source>
</evidence>
<dbReference type="InterPro" id="IPR036891">
    <property type="entry name" value="Signal_recog_part_SRP54_M_sf"/>
</dbReference>
<dbReference type="SUPFAM" id="SSF47446">
    <property type="entry name" value="Signal peptide-binding domain"/>
    <property type="match status" value="1"/>
</dbReference>
<feature type="region of interest" description="Disordered" evidence="1">
    <location>
        <begin position="1"/>
        <end position="26"/>
    </location>
</feature>
<accession>A0A2W5F426</accession>
<evidence type="ECO:0000256" key="1">
    <source>
        <dbReference type="SAM" id="MobiDB-lite"/>
    </source>
</evidence>
<dbReference type="Gene3D" id="1.10.260.30">
    <property type="entry name" value="Signal recognition particle, SRP54 subunit, M-domain"/>
    <property type="match status" value="1"/>
</dbReference>
<feature type="domain" description="Signal recognition particle SRP54 subunit M-domain" evidence="2">
    <location>
        <begin position="1"/>
        <end position="44"/>
    </location>
</feature>
<dbReference type="Pfam" id="PF02978">
    <property type="entry name" value="SRP_SPB"/>
    <property type="match status" value="1"/>
</dbReference>
<dbReference type="AlphaFoldDB" id="A0A2W5F426"/>
<protein>
    <submittedName>
        <fullName evidence="3">Signal recognition particle protein</fullName>
    </submittedName>
</protein>
<feature type="non-terminal residue" evidence="3">
    <location>
        <position position="1"/>
    </location>
</feature>
<dbReference type="InterPro" id="IPR004125">
    <property type="entry name" value="Signal_recog_particle_SRP54_M"/>
</dbReference>
<dbReference type="GO" id="GO:0006614">
    <property type="term" value="P:SRP-dependent cotranslational protein targeting to membrane"/>
    <property type="evidence" value="ECO:0007669"/>
    <property type="project" value="InterPro"/>
</dbReference>
<proteinExistence type="predicted"/>
<dbReference type="Proteomes" id="UP000249645">
    <property type="component" value="Unassembled WGS sequence"/>
</dbReference>
<dbReference type="GO" id="GO:0048500">
    <property type="term" value="C:signal recognition particle"/>
    <property type="evidence" value="ECO:0007669"/>
    <property type="project" value="InterPro"/>
</dbReference>
<organism evidence="3 4">
    <name type="scientific">Pseudopedobacter saltans</name>
    <dbReference type="NCBI Taxonomy" id="151895"/>
    <lineage>
        <taxon>Bacteria</taxon>
        <taxon>Pseudomonadati</taxon>
        <taxon>Bacteroidota</taxon>
        <taxon>Sphingobacteriia</taxon>
        <taxon>Sphingobacteriales</taxon>
        <taxon>Sphingobacteriaceae</taxon>
        <taxon>Pseudopedobacter</taxon>
    </lineage>
</organism>
<sequence>TPFERANPDSIDTNRRKRIAKGSGKEMTDINAFMKQFEQMRQMMKMMNKMPMGMMKRFTGM</sequence>
<dbReference type="GO" id="GO:0008312">
    <property type="term" value="F:7S RNA binding"/>
    <property type="evidence" value="ECO:0007669"/>
    <property type="project" value="InterPro"/>
</dbReference>
<dbReference type="EMBL" id="QFOI01000132">
    <property type="protein sequence ID" value="PZP49024.1"/>
    <property type="molecule type" value="Genomic_DNA"/>
</dbReference>
<name>A0A2W5F426_9SPHI</name>
<evidence type="ECO:0000313" key="3">
    <source>
        <dbReference type="EMBL" id="PZP49024.1"/>
    </source>
</evidence>
<reference evidence="3 4" key="1">
    <citation type="submission" date="2017-11" db="EMBL/GenBank/DDBJ databases">
        <title>Infants hospitalized years apart are colonized by the same room-sourced microbial strains.</title>
        <authorList>
            <person name="Brooks B."/>
            <person name="Olm M.R."/>
            <person name="Firek B.A."/>
            <person name="Baker R."/>
            <person name="Thomas B.C."/>
            <person name="Morowitz M.J."/>
            <person name="Banfield J.F."/>
        </authorList>
    </citation>
    <scope>NUCLEOTIDE SEQUENCE [LARGE SCALE GENOMIC DNA]</scope>
    <source>
        <strain evidence="3">S2_009_000_R2_76</strain>
    </source>
</reference>